<proteinExistence type="predicted"/>
<evidence type="ECO:0008006" key="4">
    <source>
        <dbReference type="Google" id="ProtNLM"/>
    </source>
</evidence>
<dbReference type="eggNOG" id="ENOG5034C91">
    <property type="taxonomic scope" value="Bacteria"/>
</dbReference>
<accession>A0A1H6U2B9</accession>
<evidence type="ECO:0000256" key="1">
    <source>
        <dbReference type="SAM" id="Phobius"/>
    </source>
</evidence>
<keyword evidence="1" id="KW-1133">Transmembrane helix</keyword>
<name>A0A1H6U2B9_9MICO</name>
<gene>
    <name evidence="2" type="ORF">SAMN05421637_0230</name>
</gene>
<dbReference type="Proteomes" id="UP000183315">
    <property type="component" value="Unassembled WGS sequence"/>
</dbReference>
<evidence type="ECO:0000313" key="3">
    <source>
        <dbReference type="Proteomes" id="UP000183315"/>
    </source>
</evidence>
<organism evidence="2 3">
    <name type="scientific">Demequina mangrovi</name>
    <dbReference type="NCBI Taxonomy" id="1043493"/>
    <lineage>
        <taxon>Bacteria</taxon>
        <taxon>Bacillati</taxon>
        <taxon>Actinomycetota</taxon>
        <taxon>Actinomycetes</taxon>
        <taxon>Micrococcales</taxon>
        <taxon>Demequinaceae</taxon>
        <taxon>Demequina</taxon>
    </lineage>
</organism>
<keyword evidence="1" id="KW-0472">Membrane</keyword>
<dbReference type="OrthoDB" id="5137130at2"/>
<dbReference type="AlphaFoldDB" id="A0A1H6U2B9"/>
<sequence length="505" mass="53127">MHGILYAHTRRDDGVALVAAMGIALIGMMVATIVITQTIYAVNDSGRDRTRTAEVHSAEAALDATLAELEVASPCSAPSFSPITYGDGASATEVVVTIAYSDDSGPLTACTDDVIDGLPSHAVVTAVATPVNPVPGVDPERKVVAEVNLEPHISLSEDAAIFTASDLYTGTGFSLSPALLASSADVWIDDGDWTCQNGSQLNGSLISPQGSITFSNANCRVEGDIWVQNDFKIHQPPADGEAAGGDLTVRSGSLYNYRPFSIGQDILVGGSHGTAQAVTAGGTIEYNVGAANIRDVAPVGLPEIEYVPADWISEGFTVASKTDFINAVKASWPDAKNGELNKADDCEFSNNGGNPAIVLPATKTLYDLRTCDVKLQNNITIELYADTVIFLKSYTSTNNIVIKSGDGGAHKFWAIVPHSNGTGTIRTHSPVSIVAPVESFWYTPGDLFLHNSSQFRGQVYGGDVDVHAAAGFEYTNVGVPGVELVSAATLDEGFVVEIVNKREES</sequence>
<reference evidence="3" key="1">
    <citation type="submission" date="2016-10" db="EMBL/GenBank/DDBJ databases">
        <authorList>
            <person name="Varghese N."/>
        </authorList>
    </citation>
    <scope>NUCLEOTIDE SEQUENCE [LARGE SCALE GENOMIC DNA]</scope>
    <source>
        <strain evidence="3">DSM 24868</strain>
    </source>
</reference>
<protein>
    <recommendedName>
        <fullName evidence="4">Tfp pilus assembly protein PilX</fullName>
    </recommendedName>
</protein>
<evidence type="ECO:0000313" key="2">
    <source>
        <dbReference type="EMBL" id="SEI86433.1"/>
    </source>
</evidence>
<feature type="transmembrane region" description="Helical" evidence="1">
    <location>
        <begin position="15"/>
        <end position="42"/>
    </location>
</feature>
<dbReference type="STRING" id="1043493.SAMN05421637_0230"/>
<keyword evidence="1" id="KW-0812">Transmembrane</keyword>
<dbReference type="EMBL" id="FNZI01000001">
    <property type="protein sequence ID" value="SEI86433.1"/>
    <property type="molecule type" value="Genomic_DNA"/>
</dbReference>
<keyword evidence="3" id="KW-1185">Reference proteome</keyword>
<dbReference type="RefSeq" id="WP_074789066.1">
    <property type="nucleotide sequence ID" value="NZ_BBLU01000001.1"/>
</dbReference>